<comment type="subunit">
    <text evidence="4">Part of the 50S ribosomal subunit. Contacts protein L29, and trigger factor when it is bound to the ribosome.</text>
</comment>
<proteinExistence type="inferred from homology"/>
<dbReference type="InterPro" id="IPR012678">
    <property type="entry name" value="Ribosomal_uL23/eL15/eS24_sf"/>
</dbReference>
<comment type="caution">
    <text evidence="5">The sequence shown here is derived from an EMBL/GenBank/DDBJ whole genome shotgun (WGS) entry which is preliminary data.</text>
</comment>
<dbReference type="InterPro" id="IPR012677">
    <property type="entry name" value="Nucleotide-bd_a/b_plait_sf"/>
</dbReference>
<dbReference type="Proteomes" id="UP000176558">
    <property type="component" value="Unassembled WGS sequence"/>
</dbReference>
<keyword evidence="4" id="KW-0694">RNA-binding</keyword>
<dbReference type="GO" id="GO:1990904">
    <property type="term" value="C:ribonucleoprotein complex"/>
    <property type="evidence" value="ECO:0007669"/>
    <property type="project" value="UniProtKB-KW"/>
</dbReference>
<dbReference type="AlphaFoldDB" id="A0A1G2USR9"/>
<dbReference type="SUPFAM" id="SSF54189">
    <property type="entry name" value="Ribosomal proteins S24e, L23 and L15e"/>
    <property type="match status" value="1"/>
</dbReference>
<comment type="similarity">
    <text evidence="1 4">Belongs to the universal ribosomal protein uL23 family.</text>
</comment>
<evidence type="ECO:0000313" key="5">
    <source>
        <dbReference type="EMBL" id="OHB12440.1"/>
    </source>
</evidence>
<accession>A0A1G2USR9</accession>
<dbReference type="GO" id="GO:0019843">
    <property type="term" value="F:rRNA binding"/>
    <property type="evidence" value="ECO:0007669"/>
    <property type="project" value="UniProtKB-UniRule"/>
</dbReference>
<dbReference type="Gene3D" id="3.30.70.330">
    <property type="match status" value="1"/>
</dbReference>
<protein>
    <recommendedName>
        <fullName evidence="4">Large ribosomal subunit protein uL23</fullName>
    </recommendedName>
</protein>
<keyword evidence="2 4" id="KW-0689">Ribosomal protein</keyword>
<dbReference type="EMBL" id="MHWT01000016">
    <property type="protein sequence ID" value="OHB12440.1"/>
    <property type="molecule type" value="Genomic_DNA"/>
</dbReference>
<sequence length="92" mass="10444">MTNLSNILIKPHITEKATVSAEKSVYVFKIDPKATKRDVEKAFKEKYKVSPLKVSTVTIPAKNVFVRGKRGKKSGYKKAYVYLKKGEKIEII</sequence>
<gene>
    <name evidence="4" type="primary">rplW</name>
    <name evidence="5" type="ORF">A3G99_02565</name>
</gene>
<reference evidence="5 6" key="1">
    <citation type="journal article" date="2016" name="Nat. Commun.">
        <title>Thousands of microbial genomes shed light on interconnected biogeochemical processes in an aquifer system.</title>
        <authorList>
            <person name="Anantharaman K."/>
            <person name="Brown C.T."/>
            <person name="Hug L.A."/>
            <person name="Sharon I."/>
            <person name="Castelle C.J."/>
            <person name="Probst A.J."/>
            <person name="Thomas B.C."/>
            <person name="Singh A."/>
            <person name="Wilkins M.J."/>
            <person name="Karaoz U."/>
            <person name="Brodie E.L."/>
            <person name="Williams K.H."/>
            <person name="Hubbard S.S."/>
            <person name="Banfield J.F."/>
        </authorList>
    </citation>
    <scope>NUCLEOTIDE SEQUENCE [LARGE SCALE GENOMIC DNA]</scope>
</reference>
<dbReference type="Pfam" id="PF00276">
    <property type="entry name" value="Ribosomal_L23"/>
    <property type="match status" value="1"/>
</dbReference>
<evidence type="ECO:0000256" key="2">
    <source>
        <dbReference type="ARBA" id="ARBA00022980"/>
    </source>
</evidence>
<keyword evidence="4" id="KW-0699">rRNA-binding</keyword>
<dbReference type="HAMAP" id="MF_01369_B">
    <property type="entry name" value="Ribosomal_uL23_B"/>
    <property type="match status" value="1"/>
</dbReference>
<dbReference type="GO" id="GO:0003735">
    <property type="term" value="F:structural constituent of ribosome"/>
    <property type="evidence" value="ECO:0007669"/>
    <property type="project" value="InterPro"/>
</dbReference>
<keyword evidence="3 4" id="KW-0687">Ribonucleoprotein</keyword>
<dbReference type="GO" id="GO:0005840">
    <property type="term" value="C:ribosome"/>
    <property type="evidence" value="ECO:0007669"/>
    <property type="project" value="UniProtKB-KW"/>
</dbReference>
<dbReference type="InterPro" id="IPR013025">
    <property type="entry name" value="Ribosomal_uL23-like"/>
</dbReference>
<evidence type="ECO:0000256" key="1">
    <source>
        <dbReference type="ARBA" id="ARBA00006700"/>
    </source>
</evidence>
<organism evidence="5 6">
    <name type="scientific">Candidatus Zambryskibacteria bacterium RIFCSPLOWO2_12_FULL_39_23</name>
    <dbReference type="NCBI Taxonomy" id="1802776"/>
    <lineage>
        <taxon>Bacteria</taxon>
        <taxon>Candidatus Zambryskiibacteriota</taxon>
    </lineage>
</organism>
<evidence type="ECO:0000313" key="6">
    <source>
        <dbReference type="Proteomes" id="UP000176558"/>
    </source>
</evidence>
<dbReference type="GO" id="GO:0006412">
    <property type="term" value="P:translation"/>
    <property type="evidence" value="ECO:0007669"/>
    <property type="project" value="UniProtKB-UniRule"/>
</dbReference>
<evidence type="ECO:0000256" key="3">
    <source>
        <dbReference type="ARBA" id="ARBA00023274"/>
    </source>
</evidence>
<comment type="function">
    <text evidence="4">One of the early assembly proteins it binds 23S rRNA. One of the proteins that surrounds the polypeptide exit tunnel on the outside of the ribosome. Forms the main docking site for trigger factor binding to the ribosome.</text>
</comment>
<evidence type="ECO:0000256" key="4">
    <source>
        <dbReference type="HAMAP-Rule" id="MF_01369"/>
    </source>
</evidence>
<name>A0A1G2USR9_9BACT</name>